<evidence type="ECO:0000313" key="3">
    <source>
        <dbReference type="Proteomes" id="UP000030512"/>
    </source>
</evidence>
<dbReference type="KEGG" id="mdn:JT25_004620"/>
<name>A0A126T113_9GAMM</name>
<proteinExistence type="predicted"/>
<protein>
    <submittedName>
        <fullName evidence="2">Phosphoribosylaminoimidazole carboxylase</fullName>
    </submittedName>
</protein>
<organism evidence="2 3">
    <name type="scientific">Methylomonas denitrificans</name>
    <dbReference type="NCBI Taxonomy" id="1538553"/>
    <lineage>
        <taxon>Bacteria</taxon>
        <taxon>Pseudomonadati</taxon>
        <taxon>Pseudomonadota</taxon>
        <taxon>Gammaproteobacteria</taxon>
        <taxon>Methylococcales</taxon>
        <taxon>Methylococcaceae</taxon>
        <taxon>Methylomonas</taxon>
    </lineage>
</organism>
<dbReference type="InterPro" id="IPR014710">
    <property type="entry name" value="RmlC-like_jellyroll"/>
</dbReference>
<dbReference type="InterPro" id="IPR011051">
    <property type="entry name" value="RmlC_Cupin_sf"/>
</dbReference>
<evidence type="ECO:0000313" key="2">
    <source>
        <dbReference type="EMBL" id="AMK75775.1"/>
    </source>
</evidence>
<dbReference type="Gene3D" id="2.60.120.10">
    <property type="entry name" value="Jelly Rolls"/>
    <property type="match status" value="1"/>
</dbReference>
<evidence type="ECO:0000259" key="1">
    <source>
        <dbReference type="Pfam" id="PF07883"/>
    </source>
</evidence>
<gene>
    <name evidence="2" type="ORF">JT25_004620</name>
</gene>
<dbReference type="InterPro" id="IPR013096">
    <property type="entry name" value="Cupin_2"/>
</dbReference>
<dbReference type="CDD" id="cd06981">
    <property type="entry name" value="cupin_reut_a1446"/>
    <property type="match status" value="1"/>
</dbReference>
<accession>A0A126T113</accession>
<dbReference type="Proteomes" id="UP000030512">
    <property type="component" value="Chromosome"/>
</dbReference>
<sequence length="114" mass="12981">MNISSSCIFTDIPAQLPIELCQTLFSKPTIRIERIVSKGHCSAENEWYDQNQDEWVILLQGEARLAFAQSAPVDLKPGDYLLIPAHCRHRVDWTNPDMESVWLAIHMFEAPAAE</sequence>
<dbReference type="AlphaFoldDB" id="A0A126T113"/>
<dbReference type="RefSeq" id="WP_036273682.1">
    <property type="nucleotide sequence ID" value="NZ_CP014476.1"/>
</dbReference>
<dbReference type="EMBL" id="CP014476">
    <property type="protein sequence ID" value="AMK75775.1"/>
    <property type="molecule type" value="Genomic_DNA"/>
</dbReference>
<dbReference type="STRING" id="1538553.JT25_004620"/>
<dbReference type="Pfam" id="PF07883">
    <property type="entry name" value="Cupin_2"/>
    <property type="match status" value="1"/>
</dbReference>
<feature type="domain" description="Cupin type-2" evidence="1">
    <location>
        <begin position="37"/>
        <end position="105"/>
    </location>
</feature>
<reference evidence="2 3" key="1">
    <citation type="journal article" date="2015" name="Environ. Microbiol.">
        <title>Methane oxidation coupled to nitrate reduction under hypoxia by the Gammaproteobacterium Methylomonas denitrificans, sp. nov. type strain FJG1.</title>
        <authorList>
            <person name="Kits K.D."/>
            <person name="Klotz M.G."/>
            <person name="Stein L.Y."/>
        </authorList>
    </citation>
    <scope>NUCLEOTIDE SEQUENCE [LARGE SCALE GENOMIC DNA]</scope>
    <source>
        <strain evidence="2 3">FJG1</strain>
    </source>
</reference>
<dbReference type="SUPFAM" id="SSF51182">
    <property type="entry name" value="RmlC-like cupins"/>
    <property type="match status" value="1"/>
</dbReference>
<keyword evidence="3" id="KW-1185">Reference proteome</keyword>